<dbReference type="Gene3D" id="2.60.40.790">
    <property type="match status" value="1"/>
</dbReference>
<dbReference type="PROSITE" id="PS51203">
    <property type="entry name" value="CS"/>
    <property type="match status" value="1"/>
</dbReference>
<dbReference type="SUPFAM" id="SSF49764">
    <property type="entry name" value="HSP20-like chaperones"/>
    <property type="match status" value="1"/>
</dbReference>
<protein>
    <recommendedName>
        <fullName evidence="1">CS domain-containing protein</fullName>
    </recommendedName>
</protein>
<evidence type="ECO:0000313" key="2">
    <source>
        <dbReference type="EMBL" id="CAE8717203.1"/>
    </source>
</evidence>
<organism evidence="2 3">
    <name type="scientific">Polarella glacialis</name>
    <name type="common">Dinoflagellate</name>
    <dbReference type="NCBI Taxonomy" id="89957"/>
    <lineage>
        <taxon>Eukaryota</taxon>
        <taxon>Sar</taxon>
        <taxon>Alveolata</taxon>
        <taxon>Dinophyceae</taxon>
        <taxon>Suessiales</taxon>
        <taxon>Suessiaceae</taxon>
        <taxon>Polarella</taxon>
    </lineage>
</organism>
<gene>
    <name evidence="2" type="ORF">PGLA2088_LOCUS39429</name>
</gene>
<comment type="caution">
    <text evidence="2">The sequence shown here is derived from an EMBL/GenBank/DDBJ whole genome shotgun (WGS) entry which is preliminary data.</text>
</comment>
<feature type="domain" description="CS" evidence="1">
    <location>
        <begin position="17"/>
        <end position="112"/>
    </location>
</feature>
<accession>A0A813L5K9</accession>
<sequence length="256" mass="29058">AVTPSSSSENRSITDDAVFPHFKWGQTKEKVFVTIAVRNLDRESVRLSFEEDRLRFSAVDSGGKVYELDLELAQDVLAADCKWEQMQRKDRWGDAVMATLTKVFPVPWAMVAVNQARYRQVIDRDWSRDDEKLDAIEEDGFFEEHAAYLPQIIQARVDEELVGVDVLVIHARHAACKMCSAADGVFAKVADKVASEAPKQGWQSRVRMRALDPRVERQLARQLGVFCASEPRECRHFVLAPGGGRKPMMIRGRHDE</sequence>
<dbReference type="InterPro" id="IPR008978">
    <property type="entry name" value="HSP20-like_chaperone"/>
</dbReference>
<dbReference type="CDD" id="cd06463">
    <property type="entry name" value="p23_like"/>
    <property type="match status" value="1"/>
</dbReference>
<evidence type="ECO:0000313" key="3">
    <source>
        <dbReference type="Proteomes" id="UP000626109"/>
    </source>
</evidence>
<feature type="non-terminal residue" evidence="2">
    <location>
        <position position="256"/>
    </location>
</feature>
<name>A0A813L5K9_POLGL</name>
<dbReference type="InterPro" id="IPR007052">
    <property type="entry name" value="CS_dom"/>
</dbReference>
<dbReference type="Pfam" id="PF04969">
    <property type="entry name" value="CS"/>
    <property type="match status" value="1"/>
</dbReference>
<reference evidence="2" key="1">
    <citation type="submission" date="2021-02" db="EMBL/GenBank/DDBJ databases">
        <authorList>
            <person name="Dougan E. K."/>
            <person name="Rhodes N."/>
            <person name="Thang M."/>
            <person name="Chan C."/>
        </authorList>
    </citation>
    <scope>NUCLEOTIDE SEQUENCE</scope>
</reference>
<dbReference type="Proteomes" id="UP000626109">
    <property type="component" value="Unassembled WGS sequence"/>
</dbReference>
<dbReference type="EMBL" id="CAJNNW010033117">
    <property type="protein sequence ID" value="CAE8717203.1"/>
    <property type="molecule type" value="Genomic_DNA"/>
</dbReference>
<proteinExistence type="predicted"/>
<evidence type="ECO:0000259" key="1">
    <source>
        <dbReference type="PROSITE" id="PS51203"/>
    </source>
</evidence>
<dbReference type="AlphaFoldDB" id="A0A813L5K9"/>
<feature type="non-terminal residue" evidence="2">
    <location>
        <position position="1"/>
    </location>
</feature>